<dbReference type="InterPro" id="IPR050984">
    <property type="entry name" value="Gfo/Idh/MocA_domain"/>
</dbReference>
<evidence type="ECO:0000256" key="2">
    <source>
        <dbReference type="ARBA" id="ARBA00023002"/>
    </source>
</evidence>
<evidence type="ECO:0000256" key="3">
    <source>
        <dbReference type="ARBA" id="ARBA00038984"/>
    </source>
</evidence>
<keyword evidence="9" id="KW-1185">Reference proteome</keyword>
<dbReference type="STRING" id="1160509.A0A3N4HEG7"/>
<evidence type="ECO:0000313" key="8">
    <source>
        <dbReference type="EMBL" id="RPA72589.1"/>
    </source>
</evidence>
<dbReference type="InterPro" id="IPR000683">
    <property type="entry name" value="Gfo/Idh/MocA-like_OxRdtase_N"/>
</dbReference>
<dbReference type="EMBL" id="ML119855">
    <property type="protein sequence ID" value="RPA72589.1"/>
    <property type="molecule type" value="Genomic_DNA"/>
</dbReference>
<dbReference type="PANTHER" id="PTHR22604">
    <property type="entry name" value="OXIDOREDUCTASES"/>
    <property type="match status" value="1"/>
</dbReference>
<keyword evidence="2" id="KW-0560">Oxidoreductase</keyword>
<protein>
    <recommendedName>
        <fullName evidence="3">D-xylose 1-dehydrogenase (NADP(+), D-xylono-1,5-lactone-forming)</fullName>
        <ecNumber evidence="3">1.1.1.179</ecNumber>
    </recommendedName>
    <alternativeName>
        <fullName evidence="4">D-xylose-NADP dehydrogenase</fullName>
    </alternativeName>
</protein>
<evidence type="ECO:0000256" key="4">
    <source>
        <dbReference type="ARBA" id="ARBA00042988"/>
    </source>
</evidence>
<dbReference type="AlphaFoldDB" id="A0A3N4HEG7"/>
<evidence type="ECO:0000256" key="1">
    <source>
        <dbReference type="ARBA" id="ARBA00010928"/>
    </source>
</evidence>
<organism evidence="8 9">
    <name type="scientific">Ascobolus immersus RN42</name>
    <dbReference type="NCBI Taxonomy" id="1160509"/>
    <lineage>
        <taxon>Eukaryota</taxon>
        <taxon>Fungi</taxon>
        <taxon>Dikarya</taxon>
        <taxon>Ascomycota</taxon>
        <taxon>Pezizomycotina</taxon>
        <taxon>Pezizomycetes</taxon>
        <taxon>Pezizales</taxon>
        <taxon>Ascobolaceae</taxon>
        <taxon>Ascobolus</taxon>
    </lineage>
</organism>
<name>A0A3N4HEG7_ASCIM</name>
<dbReference type="SUPFAM" id="SSF55347">
    <property type="entry name" value="Glyceraldehyde-3-phosphate dehydrogenase-like, C-terminal domain"/>
    <property type="match status" value="1"/>
</dbReference>
<evidence type="ECO:0000259" key="7">
    <source>
        <dbReference type="Pfam" id="PF22725"/>
    </source>
</evidence>
<dbReference type="Gene3D" id="3.30.360.10">
    <property type="entry name" value="Dihydrodipicolinate Reductase, domain 2"/>
    <property type="match status" value="1"/>
</dbReference>
<evidence type="ECO:0000256" key="5">
    <source>
        <dbReference type="ARBA" id="ARBA00049233"/>
    </source>
</evidence>
<dbReference type="Gene3D" id="3.40.50.720">
    <property type="entry name" value="NAD(P)-binding Rossmann-like Domain"/>
    <property type="match status" value="1"/>
</dbReference>
<dbReference type="PANTHER" id="PTHR22604:SF105">
    <property type="entry name" value="TRANS-1,2-DIHYDROBENZENE-1,2-DIOL DEHYDROGENASE"/>
    <property type="match status" value="1"/>
</dbReference>
<dbReference type="InterPro" id="IPR055170">
    <property type="entry name" value="GFO_IDH_MocA-like_dom"/>
</dbReference>
<dbReference type="OrthoDB" id="6417021at2759"/>
<feature type="domain" description="GFO/IDH/MocA-like oxidoreductase" evidence="7">
    <location>
        <begin position="162"/>
        <end position="292"/>
    </location>
</feature>
<sequence>MALVTQMITNLHQALTGPYTPPPVKKEPNALRFGLLSTANINRSSILIPAASHPSVIVDAVASRQLDLAKSYAKRHSIPKAYGSYQQLLDDPEIDVVYVSLPNSLHYEWAKKALLADKHVLVEKPFTTTSSEARDLFRLADQKKKVLMEAYHNQFHPASHVVQEIIASGKLGRVIKTTSSMVVPNLAIPANDIRWNYELGGGSILDEGYAVSAPRFFLQGLRPEIVSACARSFKKDGRLDEAMEVDMNVKDRDSRNVECRVMTDLARPYVAGIIPRFWESPVFEATCEKGKITFTNFIMPHVFHSIQVTDENGKTETIKAYEGGPKWKNTGESWWSTYRYQMEALVDKIRGKEPAHWLEGEDTIAEMDTVDAILEKSGLGKRVGKVQPSEETVRIEGEMLRRPDPVAVAA</sequence>
<gene>
    <name evidence="8" type="ORF">BJ508DRAFT_419409</name>
</gene>
<feature type="domain" description="Gfo/Idh/MocA-like oxidoreductase N-terminal" evidence="6">
    <location>
        <begin position="54"/>
        <end position="150"/>
    </location>
</feature>
<reference evidence="8 9" key="1">
    <citation type="journal article" date="2018" name="Nat. Ecol. Evol.">
        <title>Pezizomycetes genomes reveal the molecular basis of ectomycorrhizal truffle lifestyle.</title>
        <authorList>
            <person name="Murat C."/>
            <person name="Payen T."/>
            <person name="Noel B."/>
            <person name="Kuo A."/>
            <person name="Morin E."/>
            <person name="Chen J."/>
            <person name="Kohler A."/>
            <person name="Krizsan K."/>
            <person name="Balestrini R."/>
            <person name="Da Silva C."/>
            <person name="Montanini B."/>
            <person name="Hainaut M."/>
            <person name="Levati E."/>
            <person name="Barry K.W."/>
            <person name="Belfiori B."/>
            <person name="Cichocki N."/>
            <person name="Clum A."/>
            <person name="Dockter R.B."/>
            <person name="Fauchery L."/>
            <person name="Guy J."/>
            <person name="Iotti M."/>
            <person name="Le Tacon F."/>
            <person name="Lindquist E.A."/>
            <person name="Lipzen A."/>
            <person name="Malagnac F."/>
            <person name="Mello A."/>
            <person name="Molinier V."/>
            <person name="Miyauchi S."/>
            <person name="Poulain J."/>
            <person name="Riccioni C."/>
            <person name="Rubini A."/>
            <person name="Sitrit Y."/>
            <person name="Splivallo R."/>
            <person name="Traeger S."/>
            <person name="Wang M."/>
            <person name="Zifcakova L."/>
            <person name="Wipf D."/>
            <person name="Zambonelli A."/>
            <person name="Paolocci F."/>
            <person name="Nowrousian M."/>
            <person name="Ottonello S."/>
            <person name="Baldrian P."/>
            <person name="Spatafora J.W."/>
            <person name="Henrissat B."/>
            <person name="Nagy L.G."/>
            <person name="Aury J.M."/>
            <person name="Wincker P."/>
            <person name="Grigoriev I.V."/>
            <person name="Bonfante P."/>
            <person name="Martin F.M."/>
        </authorList>
    </citation>
    <scope>NUCLEOTIDE SEQUENCE [LARGE SCALE GENOMIC DNA]</scope>
    <source>
        <strain evidence="8 9">RN42</strain>
    </source>
</reference>
<evidence type="ECO:0000313" key="9">
    <source>
        <dbReference type="Proteomes" id="UP000275078"/>
    </source>
</evidence>
<dbReference type="GO" id="GO:0047837">
    <property type="term" value="F:D-xylose 1-dehydrogenase (NADP+) activity"/>
    <property type="evidence" value="ECO:0007669"/>
    <property type="project" value="UniProtKB-EC"/>
</dbReference>
<proteinExistence type="inferred from homology"/>
<dbReference type="Pfam" id="PF22725">
    <property type="entry name" value="GFO_IDH_MocA_C3"/>
    <property type="match status" value="1"/>
</dbReference>
<dbReference type="Proteomes" id="UP000275078">
    <property type="component" value="Unassembled WGS sequence"/>
</dbReference>
<dbReference type="GO" id="GO:0000166">
    <property type="term" value="F:nucleotide binding"/>
    <property type="evidence" value="ECO:0007669"/>
    <property type="project" value="InterPro"/>
</dbReference>
<evidence type="ECO:0000259" key="6">
    <source>
        <dbReference type="Pfam" id="PF01408"/>
    </source>
</evidence>
<dbReference type="SUPFAM" id="SSF51735">
    <property type="entry name" value="NAD(P)-binding Rossmann-fold domains"/>
    <property type="match status" value="1"/>
</dbReference>
<accession>A0A3N4HEG7</accession>
<dbReference type="EC" id="1.1.1.179" evidence="3"/>
<comment type="similarity">
    <text evidence="1">Belongs to the Gfo/Idh/MocA family.</text>
</comment>
<dbReference type="Pfam" id="PF01408">
    <property type="entry name" value="GFO_IDH_MocA"/>
    <property type="match status" value="1"/>
</dbReference>
<dbReference type="InterPro" id="IPR036291">
    <property type="entry name" value="NAD(P)-bd_dom_sf"/>
</dbReference>
<comment type="catalytic activity">
    <reaction evidence="5">
        <text>D-xylose + NADP(+) = D-xylono-1,5-lactone + NADPH + H(+)</text>
        <dbReference type="Rhea" id="RHEA:22000"/>
        <dbReference type="ChEBI" id="CHEBI:15378"/>
        <dbReference type="ChEBI" id="CHEBI:15867"/>
        <dbReference type="ChEBI" id="CHEBI:53455"/>
        <dbReference type="ChEBI" id="CHEBI:57783"/>
        <dbReference type="ChEBI" id="CHEBI:58349"/>
        <dbReference type="EC" id="1.1.1.179"/>
    </reaction>
</comment>